<reference evidence="15" key="3">
    <citation type="submission" date="2025-09" db="UniProtKB">
        <authorList>
            <consortium name="Ensembl"/>
        </authorList>
    </citation>
    <scope>IDENTIFICATION</scope>
    <source>
        <strain evidence="15">Guanapo</strain>
    </source>
</reference>
<keyword evidence="13" id="KW-0812">Transmembrane</keyword>
<evidence type="ECO:0000256" key="7">
    <source>
        <dbReference type="ARBA" id="ARBA00023015"/>
    </source>
</evidence>
<keyword evidence="10" id="KW-0539">Nucleus</keyword>
<dbReference type="GeneTree" id="ENSGT01150000286953"/>
<keyword evidence="13" id="KW-1133">Transmembrane helix</keyword>
<evidence type="ECO:0000313" key="16">
    <source>
        <dbReference type="Proteomes" id="UP000242638"/>
    </source>
</evidence>
<dbReference type="Pfam" id="PF00096">
    <property type="entry name" value="zf-C2H2"/>
    <property type="match status" value="3"/>
</dbReference>
<evidence type="ECO:0000256" key="3">
    <source>
        <dbReference type="ARBA" id="ARBA00022723"/>
    </source>
</evidence>
<dbReference type="PANTHER" id="PTHR16515">
    <property type="entry name" value="PR DOMAIN ZINC FINGER PROTEIN"/>
    <property type="match status" value="1"/>
</dbReference>
<comment type="subcellular location">
    <subcellularLocation>
        <location evidence="1">Nucleus</location>
    </subcellularLocation>
</comment>
<feature type="domain" description="C2H2-type" evidence="14">
    <location>
        <begin position="198"/>
        <end position="225"/>
    </location>
</feature>
<feature type="region of interest" description="Disordered" evidence="12">
    <location>
        <begin position="98"/>
        <end position="119"/>
    </location>
</feature>
<comment type="similarity">
    <text evidence="2">Belongs to the krueppel C2H2-type zinc-finger protein family.</text>
</comment>
<name>A0A3P9P0R7_POERE</name>
<dbReference type="OMA" id="ISTICSC"/>
<dbReference type="Proteomes" id="UP000242638">
    <property type="component" value="Unassembled WGS sequence"/>
</dbReference>
<dbReference type="PROSITE" id="PS00028">
    <property type="entry name" value="ZINC_FINGER_C2H2_1"/>
    <property type="match status" value="3"/>
</dbReference>
<keyword evidence="8" id="KW-0238">DNA-binding</keyword>
<dbReference type="PROSITE" id="PS50157">
    <property type="entry name" value="ZINC_FINGER_C2H2_2"/>
    <property type="match status" value="3"/>
</dbReference>
<keyword evidence="6" id="KW-0862">Zinc</keyword>
<dbReference type="Bgee" id="ENSPREG00000010413">
    <property type="expression patterns" value="Expressed in caudal fin and 1 other cell type or tissue"/>
</dbReference>
<dbReference type="Ensembl" id="ENSPRET00000015579.1">
    <property type="protein sequence ID" value="ENSPREP00000015422.1"/>
    <property type="gene ID" value="ENSPREG00000010413.1"/>
</dbReference>
<dbReference type="FunFam" id="3.30.160.60:FF:000060">
    <property type="entry name" value="zinc finger protein 436"/>
    <property type="match status" value="1"/>
</dbReference>
<feature type="domain" description="C2H2-type" evidence="14">
    <location>
        <begin position="142"/>
        <end position="169"/>
    </location>
</feature>
<dbReference type="AlphaFoldDB" id="A0A3P9P0R7"/>
<reference evidence="16" key="1">
    <citation type="submission" date="2013-11" db="EMBL/GenBank/DDBJ databases">
        <title>The genomic landscape of the Guanapo guppy.</title>
        <authorList>
            <person name="Kuenstner A."/>
            <person name="Dreyer C."/>
        </authorList>
    </citation>
    <scope>NUCLEOTIDE SEQUENCE</scope>
    <source>
        <strain evidence="16">Guanapo</strain>
    </source>
</reference>
<dbReference type="GO" id="GO:0008270">
    <property type="term" value="F:zinc ion binding"/>
    <property type="evidence" value="ECO:0007669"/>
    <property type="project" value="UniProtKB-KW"/>
</dbReference>
<feature type="compositionally biased region" description="Polar residues" evidence="12">
    <location>
        <begin position="98"/>
        <end position="112"/>
    </location>
</feature>
<reference evidence="15" key="2">
    <citation type="submission" date="2025-08" db="UniProtKB">
        <authorList>
            <consortium name="Ensembl"/>
        </authorList>
    </citation>
    <scope>IDENTIFICATION</scope>
    <source>
        <strain evidence="15">Guanapo</strain>
    </source>
</reference>
<dbReference type="InterPro" id="IPR050331">
    <property type="entry name" value="Zinc_finger"/>
</dbReference>
<keyword evidence="16" id="KW-1185">Reference proteome</keyword>
<dbReference type="Gene3D" id="3.30.160.60">
    <property type="entry name" value="Classic Zinc Finger"/>
    <property type="match status" value="3"/>
</dbReference>
<dbReference type="SUPFAM" id="SSF57667">
    <property type="entry name" value="beta-beta-alpha zinc fingers"/>
    <property type="match status" value="2"/>
</dbReference>
<keyword evidence="5 11" id="KW-0863">Zinc-finger</keyword>
<accession>A0A3P9P0R7</accession>
<dbReference type="InterPro" id="IPR036236">
    <property type="entry name" value="Znf_C2H2_sf"/>
</dbReference>
<keyword evidence="9" id="KW-0804">Transcription</keyword>
<protein>
    <recommendedName>
        <fullName evidence="14">C2H2-type domain-containing protein</fullName>
    </recommendedName>
</protein>
<evidence type="ECO:0000313" key="15">
    <source>
        <dbReference type="Ensembl" id="ENSPREP00000015422.1"/>
    </source>
</evidence>
<organism evidence="15 16">
    <name type="scientific">Poecilia reticulata</name>
    <name type="common">Guppy</name>
    <name type="synonym">Acanthophacelus reticulatus</name>
    <dbReference type="NCBI Taxonomy" id="8081"/>
    <lineage>
        <taxon>Eukaryota</taxon>
        <taxon>Metazoa</taxon>
        <taxon>Chordata</taxon>
        <taxon>Craniata</taxon>
        <taxon>Vertebrata</taxon>
        <taxon>Euteleostomi</taxon>
        <taxon>Actinopterygii</taxon>
        <taxon>Neopterygii</taxon>
        <taxon>Teleostei</taxon>
        <taxon>Neoteleostei</taxon>
        <taxon>Acanthomorphata</taxon>
        <taxon>Ovalentaria</taxon>
        <taxon>Atherinomorphae</taxon>
        <taxon>Cyprinodontiformes</taxon>
        <taxon>Poeciliidae</taxon>
        <taxon>Poeciliinae</taxon>
        <taxon>Poecilia</taxon>
    </lineage>
</organism>
<keyword evidence="13" id="KW-0472">Membrane</keyword>
<feature type="transmembrane region" description="Helical" evidence="13">
    <location>
        <begin position="46"/>
        <end position="64"/>
    </location>
</feature>
<evidence type="ECO:0000259" key="14">
    <source>
        <dbReference type="PROSITE" id="PS50157"/>
    </source>
</evidence>
<dbReference type="InterPro" id="IPR013087">
    <property type="entry name" value="Znf_C2H2_type"/>
</dbReference>
<dbReference type="GO" id="GO:0010468">
    <property type="term" value="P:regulation of gene expression"/>
    <property type="evidence" value="ECO:0007669"/>
    <property type="project" value="TreeGrafter"/>
</dbReference>
<proteinExistence type="inferred from homology"/>
<keyword evidence="3" id="KW-0479">Metal-binding</keyword>
<evidence type="ECO:0000256" key="11">
    <source>
        <dbReference type="PROSITE-ProRule" id="PRU00042"/>
    </source>
</evidence>
<keyword evidence="7" id="KW-0805">Transcription regulation</keyword>
<dbReference type="SMART" id="SM00355">
    <property type="entry name" value="ZnF_C2H2"/>
    <property type="match status" value="3"/>
</dbReference>
<evidence type="ECO:0000256" key="5">
    <source>
        <dbReference type="ARBA" id="ARBA00022771"/>
    </source>
</evidence>
<dbReference type="GO" id="GO:0005634">
    <property type="term" value="C:nucleus"/>
    <property type="evidence" value="ECO:0007669"/>
    <property type="project" value="UniProtKB-SubCell"/>
</dbReference>
<evidence type="ECO:0000256" key="12">
    <source>
        <dbReference type="SAM" id="MobiDB-lite"/>
    </source>
</evidence>
<evidence type="ECO:0000256" key="10">
    <source>
        <dbReference type="ARBA" id="ARBA00023242"/>
    </source>
</evidence>
<evidence type="ECO:0000256" key="9">
    <source>
        <dbReference type="ARBA" id="ARBA00023163"/>
    </source>
</evidence>
<dbReference type="PANTHER" id="PTHR16515:SF49">
    <property type="entry name" value="GASTRULA ZINC FINGER PROTEIN XLCGF49.1-LIKE-RELATED"/>
    <property type="match status" value="1"/>
</dbReference>
<evidence type="ECO:0000256" key="8">
    <source>
        <dbReference type="ARBA" id="ARBA00023125"/>
    </source>
</evidence>
<feature type="domain" description="C2H2-type" evidence="14">
    <location>
        <begin position="170"/>
        <end position="197"/>
    </location>
</feature>
<evidence type="ECO:0000256" key="6">
    <source>
        <dbReference type="ARBA" id="ARBA00022833"/>
    </source>
</evidence>
<evidence type="ECO:0000256" key="13">
    <source>
        <dbReference type="SAM" id="Phobius"/>
    </source>
</evidence>
<dbReference type="GO" id="GO:0003677">
    <property type="term" value="F:DNA binding"/>
    <property type="evidence" value="ECO:0007669"/>
    <property type="project" value="UniProtKB-KW"/>
</dbReference>
<dbReference type="FunFam" id="3.30.160.60:FF:001480">
    <property type="entry name" value="Si:cabz01071911.3"/>
    <property type="match status" value="2"/>
</dbReference>
<evidence type="ECO:0000256" key="4">
    <source>
        <dbReference type="ARBA" id="ARBA00022737"/>
    </source>
</evidence>
<evidence type="ECO:0000256" key="2">
    <source>
        <dbReference type="ARBA" id="ARBA00006991"/>
    </source>
</evidence>
<sequence length="254" mass="28158">TFYENAYKALNSLISTICSCSTVDYHLTFTVCLLSNSHFITQLKAAYIFIQLCVCILFAGYQSLHGVIVNIGMLDKTNDQQQEEESRLCSECGCSFSPPQLDSHSDSASAKQKQTDGRDAPFKCPSCEAGGSSSPPNGRRAHRCNICGKFFHQSSHLMAHKVIHSGDKPFKCPECGKNFGRASHLKTHRRLHTGEKPFKCTYCSKSFTQKAGLLAHIRLHTGERPFKCVLKKNKKSGASLGVDFEPIFNPKRSS</sequence>
<keyword evidence="4" id="KW-0677">Repeat</keyword>
<evidence type="ECO:0000256" key="1">
    <source>
        <dbReference type="ARBA" id="ARBA00004123"/>
    </source>
</evidence>